<dbReference type="PRINTS" id="PR00367">
    <property type="entry name" value="ETHRSPELEMNT"/>
</dbReference>
<dbReference type="InterPro" id="IPR036955">
    <property type="entry name" value="AP2/ERF_dom_sf"/>
</dbReference>
<dbReference type="Pfam" id="PF00847">
    <property type="entry name" value="AP2"/>
    <property type="match status" value="1"/>
</dbReference>
<organism evidence="8 9">
    <name type="scientific">Lupinus luteus</name>
    <name type="common">European yellow lupine</name>
    <dbReference type="NCBI Taxonomy" id="3873"/>
    <lineage>
        <taxon>Eukaryota</taxon>
        <taxon>Viridiplantae</taxon>
        <taxon>Streptophyta</taxon>
        <taxon>Embryophyta</taxon>
        <taxon>Tracheophyta</taxon>
        <taxon>Spermatophyta</taxon>
        <taxon>Magnoliopsida</taxon>
        <taxon>eudicotyledons</taxon>
        <taxon>Gunneridae</taxon>
        <taxon>Pentapetalae</taxon>
        <taxon>rosids</taxon>
        <taxon>fabids</taxon>
        <taxon>Fabales</taxon>
        <taxon>Fabaceae</taxon>
        <taxon>Papilionoideae</taxon>
        <taxon>50 kb inversion clade</taxon>
        <taxon>genistoids sensu lato</taxon>
        <taxon>core genistoids</taxon>
        <taxon>Genisteae</taxon>
        <taxon>Lupinus</taxon>
    </lineage>
</organism>
<dbReference type="PROSITE" id="PS51032">
    <property type="entry name" value="AP2_ERF"/>
    <property type="match status" value="1"/>
</dbReference>
<evidence type="ECO:0000259" key="7">
    <source>
        <dbReference type="PROSITE" id="PS51032"/>
    </source>
</evidence>
<keyword evidence="3" id="KW-0805">Transcription regulation</keyword>
<dbReference type="GO" id="GO:0003677">
    <property type="term" value="F:DNA binding"/>
    <property type="evidence" value="ECO:0007669"/>
    <property type="project" value="UniProtKB-KW"/>
</dbReference>
<evidence type="ECO:0000256" key="5">
    <source>
        <dbReference type="ARBA" id="ARBA00023163"/>
    </source>
</evidence>
<dbReference type="PANTHER" id="PTHR31677">
    <property type="entry name" value="AP2 DOMAIN CLASS TRANSCRIPTION FACTOR"/>
    <property type="match status" value="1"/>
</dbReference>
<evidence type="ECO:0000256" key="4">
    <source>
        <dbReference type="ARBA" id="ARBA00023125"/>
    </source>
</evidence>
<keyword evidence="6" id="KW-0539">Nucleus</keyword>
<dbReference type="GO" id="GO:0009873">
    <property type="term" value="P:ethylene-activated signaling pathway"/>
    <property type="evidence" value="ECO:0007669"/>
    <property type="project" value="UniProtKB-KW"/>
</dbReference>
<dbReference type="InterPro" id="IPR001471">
    <property type="entry name" value="AP2/ERF_dom"/>
</dbReference>
<keyword evidence="4" id="KW-0238">DNA-binding</keyword>
<gene>
    <name evidence="8" type="ORF">LLUT_LOCUS14906</name>
</gene>
<dbReference type="GO" id="GO:0003700">
    <property type="term" value="F:DNA-binding transcription factor activity"/>
    <property type="evidence" value="ECO:0007669"/>
    <property type="project" value="InterPro"/>
</dbReference>
<comment type="subcellular location">
    <subcellularLocation>
        <location evidence="1">Nucleus</location>
    </subcellularLocation>
</comment>
<evidence type="ECO:0000313" key="9">
    <source>
        <dbReference type="Proteomes" id="UP001497480"/>
    </source>
</evidence>
<dbReference type="AlphaFoldDB" id="A0AAV1WXQ3"/>
<keyword evidence="9" id="KW-1185">Reference proteome</keyword>
<comment type="caution">
    <text evidence="8">The sequence shown here is derived from an EMBL/GenBank/DDBJ whole genome shotgun (WGS) entry which is preliminary data.</text>
</comment>
<sequence>MTSKSTSIYKGVRLRKWGRFATEIRDPICKNNVWIGTFNTELEAAEAYAKKKNEFKEALQSGANVTSMASEIPYLETLQNGAIFFSMS</sequence>
<proteinExistence type="predicted"/>
<dbReference type="EMBL" id="CAXHTB010000010">
    <property type="protein sequence ID" value="CAL0313846.1"/>
    <property type="molecule type" value="Genomic_DNA"/>
</dbReference>
<protein>
    <recommendedName>
        <fullName evidence="7">AP2/ERF domain-containing protein</fullName>
    </recommendedName>
</protein>
<name>A0AAV1WXQ3_LUPLU</name>
<keyword evidence="2" id="KW-0936">Ethylene signaling pathway</keyword>
<dbReference type="SUPFAM" id="SSF54171">
    <property type="entry name" value="DNA-binding domain"/>
    <property type="match status" value="1"/>
</dbReference>
<keyword evidence="5" id="KW-0804">Transcription</keyword>
<dbReference type="SMART" id="SM00380">
    <property type="entry name" value="AP2"/>
    <property type="match status" value="1"/>
</dbReference>
<dbReference type="Proteomes" id="UP001497480">
    <property type="component" value="Unassembled WGS sequence"/>
</dbReference>
<dbReference type="InterPro" id="IPR016177">
    <property type="entry name" value="DNA-bd_dom_sf"/>
</dbReference>
<dbReference type="CDD" id="cd00018">
    <property type="entry name" value="AP2"/>
    <property type="match status" value="1"/>
</dbReference>
<evidence type="ECO:0000256" key="2">
    <source>
        <dbReference type="ARBA" id="ARBA00022745"/>
    </source>
</evidence>
<feature type="domain" description="AP2/ERF" evidence="7">
    <location>
        <begin position="8"/>
        <end position="66"/>
    </location>
</feature>
<dbReference type="PANTHER" id="PTHR31677:SF196">
    <property type="entry name" value="ETHYLENE-RESPONSIVE TRANSCRIPTION FACTOR ERF109"/>
    <property type="match status" value="1"/>
</dbReference>
<dbReference type="Gene3D" id="3.30.730.10">
    <property type="entry name" value="AP2/ERF domain"/>
    <property type="match status" value="1"/>
</dbReference>
<evidence type="ECO:0000256" key="3">
    <source>
        <dbReference type="ARBA" id="ARBA00023015"/>
    </source>
</evidence>
<reference evidence="8 9" key="1">
    <citation type="submission" date="2024-03" db="EMBL/GenBank/DDBJ databases">
        <authorList>
            <person name="Martinez-Hernandez J."/>
        </authorList>
    </citation>
    <scope>NUCLEOTIDE SEQUENCE [LARGE SCALE GENOMIC DNA]</scope>
</reference>
<evidence type="ECO:0000313" key="8">
    <source>
        <dbReference type="EMBL" id="CAL0313846.1"/>
    </source>
</evidence>
<evidence type="ECO:0000256" key="1">
    <source>
        <dbReference type="ARBA" id="ARBA00004123"/>
    </source>
</evidence>
<dbReference type="GO" id="GO:0005634">
    <property type="term" value="C:nucleus"/>
    <property type="evidence" value="ECO:0007669"/>
    <property type="project" value="UniProtKB-SubCell"/>
</dbReference>
<accession>A0AAV1WXQ3</accession>
<evidence type="ECO:0000256" key="6">
    <source>
        <dbReference type="ARBA" id="ARBA00023242"/>
    </source>
</evidence>